<evidence type="ECO:0000313" key="2">
    <source>
        <dbReference type="Proteomes" id="UP001178461"/>
    </source>
</evidence>
<reference evidence="1" key="1">
    <citation type="submission" date="2022-12" db="EMBL/GenBank/DDBJ databases">
        <authorList>
            <person name="Alioto T."/>
            <person name="Alioto T."/>
            <person name="Gomez Garrido J."/>
        </authorList>
    </citation>
    <scope>NUCLEOTIDE SEQUENCE</scope>
</reference>
<dbReference type="EMBL" id="OX395131">
    <property type="protein sequence ID" value="CAI5777097.1"/>
    <property type="molecule type" value="Genomic_DNA"/>
</dbReference>
<dbReference type="Proteomes" id="UP001178461">
    <property type="component" value="Chromosome 6"/>
</dbReference>
<accession>A0AA35PA10</accession>
<keyword evidence="2" id="KW-1185">Reference proteome</keyword>
<organism evidence="1 2">
    <name type="scientific">Podarcis lilfordi</name>
    <name type="common">Lilford's wall lizard</name>
    <dbReference type="NCBI Taxonomy" id="74358"/>
    <lineage>
        <taxon>Eukaryota</taxon>
        <taxon>Metazoa</taxon>
        <taxon>Chordata</taxon>
        <taxon>Craniata</taxon>
        <taxon>Vertebrata</taxon>
        <taxon>Euteleostomi</taxon>
        <taxon>Lepidosauria</taxon>
        <taxon>Squamata</taxon>
        <taxon>Bifurcata</taxon>
        <taxon>Unidentata</taxon>
        <taxon>Episquamata</taxon>
        <taxon>Laterata</taxon>
        <taxon>Lacertibaenia</taxon>
        <taxon>Lacertidae</taxon>
        <taxon>Podarcis</taxon>
    </lineage>
</organism>
<proteinExistence type="predicted"/>
<dbReference type="AlphaFoldDB" id="A0AA35PA10"/>
<evidence type="ECO:0000313" key="1">
    <source>
        <dbReference type="EMBL" id="CAI5777097.1"/>
    </source>
</evidence>
<name>A0AA35PA10_9SAUR</name>
<gene>
    <name evidence="1" type="ORF">PODLI_1B039211</name>
</gene>
<sequence length="70" mass="7529">MFSSLTQDLGCNATSSVGLNDDTNLSIVTLTSKPFLPSEEKECEPSKQLGAFTNKNTAHVVNIGLQDWNA</sequence>
<protein>
    <submittedName>
        <fullName evidence="1">Uncharacterized protein</fullName>
    </submittedName>
</protein>